<feature type="transmembrane region" description="Helical" evidence="1">
    <location>
        <begin position="50"/>
        <end position="70"/>
    </location>
</feature>
<keyword evidence="1" id="KW-1133">Transmembrane helix</keyword>
<accession>A0A8R1XSC7</accession>
<protein>
    <submittedName>
        <fullName evidence="2">Uncharacterized protein</fullName>
    </submittedName>
</protein>
<dbReference type="AlphaFoldDB" id="A0A8R1XSC7"/>
<dbReference type="EMBL" id="CMVM020000017">
    <property type="status" value="NOT_ANNOTATED_CDS"/>
    <property type="molecule type" value="Genomic_DNA"/>
</dbReference>
<evidence type="ECO:0000313" key="2">
    <source>
        <dbReference type="EnsemblMetazoa" id="OVOC26.1"/>
    </source>
</evidence>
<reference evidence="3" key="1">
    <citation type="submission" date="2013-10" db="EMBL/GenBank/DDBJ databases">
        <title>Genome sequencing of Onchocerca volvulus.</title>
        <authorList>
            <person name="Cotton J."/>
            <person name="Tsai J."/>
            <person name="Stanley E."/>
            <person name="Tracey A."/>
            <person name="Holroyd N."/>
            <person name="Lustigman S."/>
            <person name="Berriman M."/>
        </authorList>
    </citation>
    <scope>NUCLEOTIDE SEQUENCE</scope>
</reference>
<evidence type="ECO:0000313" key="3">
    <source>
        <dbReference type="Proteomes" id="UP000024404"/>
    </source>
</evidence>
<feature type="transmembrane region" description="Helical" evidence="1">
    <location>
        <begin position="111"/>
        <end position="132"/>
    </location>
</feature>
<keyword evidence="1" id="KW-0472">Membrane</keyword>
<evidence type="ECO:0000256" key="1">
    <source>
        <dbReference type="SAM" id="Phobius"/>
    </source>
</evidence>
<reference evidence="2" key="2">
    <citation type="submission" date="2022-06" db="UniProtKB">
        <authorList>
            <consortium name="EnsemblMetazoa"/>
        </authorList>
    </citation>
    <scope>IDENTIFICATION</scope>
</reference>
<sequence>MNDNLLDVYLLMKRIKYNIDGKRNEIGKQGGGIGGGGEEDRRSTVVRLELVAITTVAAACVFEVAAFCGLLEVRRRLTSKELSRTSPFLYETALLNIFLNFDQPNYSTFIHLFPVLFPFFFFYFVIFSLFLFKSFSF</sequence>
<proteinExistence type="predicted"/>
<name>A0A8R1XSC7_ONCVO</name>
<dbReference type="EnsemblMetazoa" id="OVOC26.1">
    <property type="protein sequence ID" value="OVOC26.1"/>
    <property type="gene ID" value="WBGene00236835"/>
</dbReference>
<dbReference type="Proteomes" id="UP000024404">
    <property type="component" value="Unassembled WGS sequence"/>
</dbReference>
<organism evidence="2 3">
    <name type="scientific">Onchocerca volvulus</name>
    <dbReference type="NCBI Taxonomy" id="6282"/>
    <lineage>
        <taxon>Eukaryota</taxon>
        <taxon>Metazoa</taxon>
        <taxon>Ecdysozoa</taxon>
        <taxon>Nematoda</taxon>
        <taxon>Chromadorea</taxon>
        <taxon>Rhabditida</taxon>
        <taxon>Spirurina</taxon>
        <taxon>Spiruromorpha</taxon>
        <taxon>Filarioidea</taxon>
        <taxon>Onchocercidae</taxon>
        <taxon>Onchocerca</taxon>
    </lineage>
</organism>
<keyword evidence="1" id="KW-0812">Transmembrane</keyword>
<keyword evidence="3" id="KW-1185">Reference proteome</keyword>